<protein>
    <submittedName>
        <fullName evidence="1">Uncharacterized protein</fullName>
    </submittedName>
</protein>
<evidence type="ECO:0000313" key="1">
    <source>
        <dbReference type="EMBL" id="KAI8420308.1"/>
    </source>
</evidence>
<accession>A0ACC0J858</accession>
<dbReference type="EMBL" id="CM046114">
    <property type="protein sequence ID" value="KAI8420308.1"/>
    <property type="molecule type" value="Genomic_DNA"/>
</dbReference>
<dbReference type="Proteomes" id="UP001064048">
    <property type="component" value="Chromosome 14"/>
</dbReference>
<name>A0ACC0J858_CHOFU</name>
<keyword evidence="2" id="KW-1185">Reference proteome</keyword>
<reference evidence="1 2" key="1">
    <citation type="journal article" date="2022" name="Genome Biol. Evol.">
        <title>The Spruce Budworm Genome: Reconstructing the Evolutionary History of Antifreeze Proteins.</title>
        <authorList>
            <person name="Beliveau C."/>
            <person name="Gagne P."/>
            <person name="Picq S."/>
            <person name="Vernygora O."/>
            <person name="Keeling C.I."/>
            <person name="Pinkney K."/>
            <person name="Doucet D."/>
            <person name="Wen F."/>
            <person name="Johnston J.S."/>
            <person name="Maaroufi H."/>
            <person name="Boyle B."/>
            <person name="Laroche J."/>
            <person name="Dewar K."/>
            <person name="Juretic N."/>
            <person name="Blackburn G."/>
            <person name="Nisole A."/>
            <person name="Brunet B."/>
            <person name="Brandao M."/>
            <person name="Lumley L."/>
            <person name="Duan J."/>
            <person name="Quan G."/>
            <person name="Lucarotti C.J."/>
            <person name="Roe A.D."/>
            <person name="Sperling F.A.H."/>
            <person name="Levesque R.C."/>
            <person name="Cusson M."/>
        </authorList>
    </citation>
    <scope>NUCLEOTIDE SEQUENCE [LARGE SCALE GENOMIC DNA]</scope>
    <source>
        <strain evidence="1">Glfc:IPQL:Cfum</strain>
    </source>
</reference>
<proteinExistence type="predicted"/>
<organism evidence="1 2">
    <name type="scientific">Choristoneura fumiferana</name>
    <name type="common">Spruce budworm moth</name>
    <name type="synonym">Archips fumiferana</name>
    <dbReference type="NCBI Taxonomy" id="7141"/>
    <lineage>
        <taxon>Eukaryota</taxon>
        <taxon>Metazoa</taxon>
        <taxon>Ecdysozoa</taxon>
        <taxon>Arthropoda</taxon>
        <taxon>Hexapoda</taxon>
        <taxon>Insecta</taxon>
        <taxon>Pterygota</taxon>
        <taxon>Neoptera</taxon>
        <taxon>Endopterygota</taxon>
        <taxon>Lepidoptera</taxon>
        <taxon>Glossata</taxon>
        <taxon>Ditrysia</taxon>
        <taxon>Tortricoidea</taxon>
        <taxon>Tortricidae</taxon>
        <taxon>Tortricinae</taxon>
        <taxon>Choristoneura</taxon>
    </lineage>
</organism>
<gene>
    <name evidence="1" type="ORF">MSG28_008837</name>
</gene>
<evidence type="ECO:0000313" key="2">
    <source>
        <dbReference type="Proteomes" id="UP001064048"/>
    </source>
</evidence>
<sequence length="652" mass="73817">MGLLNYLKKCCSSMLEALLFRRRYRWLRGCFAFAGGCGLGKIYYNYMLKNIPVPPDMGGAICMTLCVILGLLNVISTQIRCISLLTFPMYCGKAGRGVLKAVVLTYVVAGPITNMGLNAKEVVRVFACSTELAYNLSKCSSSMVARPLRHAVAGLKEEIEGAAETLRYFQDVTAPIMSEIEYESELASSRELTDKIDAELKARRSGTIGRKYASVPIVIAPKFCSALEAPTACNVLRAVGNEVCDTTKQADSGLGEGYVALKQAKGEMMKGWREVNITDQESHVMYDAQDAKETGERVKQAFEEKFSIMQSAIVVVNICTALLFLRIVLAAQNYHDTYLTSIEFDNVYVTDNFKRIDRRRLVRNESVLLPLKKMERSRYKDLHSLAYTSADRHRLVAQALKVLLEMVTATTFVMLDRLFYEALDVVRQHAEQGKPGDTKDLSIEVEGTGIIANTLRALLFHLESQPKRARRATNVCLPQPRLMPAAFFFRIYGGYVWILLLLSVNPYTLRLRRLICSYFYPRREKQRVLHLYNDVLKKRIKLDETLRRKAVQAVRAHYLSGESMLSARMRFPTVLGWLRVLPAARMACLICSEIEPRKDDRCEWHTCFTSKCPFMYCGECWREVGERCLACDPSLAELSDVDSLSEDELPKY</sequence>
<comment type="caution">
    <text evidence="1">The sequence shown here is derived from an EMBL/GenBank/DDBJ whole genome shotgun (WGS) entry which is preliminary data.</text>
</comment>